<feature type="transmembrane region" description="Helical" evidence="2">
    <location>
        <begin position="311"/>
        <end position="335"/>
    </location>
</feature>
<proteinExistence type="predicted"/>
<gene>
    <name evidence="5" type="ORF">BDQ12DRAFT_717466</name>
</gene>
<sequence>MLARLSLYLLLSGIHISWAIDVYTYPPTSSLHKTLSPEEATAALSRHLGLEAFEPLRDASKASYNEELFVGEGASDTLLLTVEEEDAKAILPPSVGPAFSVETPPRESISSLSSVISTYLHRAQQIYSSVFSAEGPSESLLADVDSLSSFFKEADSPAFAALDLSSLAEAREQHGEFDEEYLLALHATRTFLQRVVDDADVNVAILTYATTASHTYAKREPSPQQTPLPSPNRPPPQEPIGSVSTCFADVDACKNGTNSCSERGQCVKASKSGRTCFVCTCGVTTTGSGKKVKTETWVGQSCERKDISGPFVLFTSTVIALILVAVGSVSLLYSVGDQALPSTLMATAVNAKKD</sequence>
<dbReference type="PANTHER" id="PTHR36853:SF1">
    <property type="entry name" value="DUF3844 DOMAIN-CONTAINING PROTEIN"/>
    <property type="match status" value="1"/>
</dbReference>
<dbReference type="GO" id="GO:0005783">
    <property type="term" value="C:endoplasmic reticulum"/>
    <property type="evidence" value="ECO:0007669"/>
    <property type="project" value="TreeGrafter"/>
</dbReference>
<feature type="region of interest" description="Disordered" evidence="1">
    <location>
        <begin position="215"/>
        <end position="241"/>
    </location>
</feature>
<dbReference type="STRING" id="68775.A0A5C3MIW4"/>
<dbReference type="Pfam" id="PF12955">
    <property type="entry name" value="Vps3844_C"/>
    <property type="match status" value="1"/>
</dbReference>
<dbReference type="AlphaFoldDB" id="A0A5C3MIW4"/>
<keyword evidence="3" id="KW-0732">Signal</keyword>
<dbReference type="InterPro" id="IPR024382">
    <property type="entry name" value="Vps3844_C"/>
</dbReference>
<evidence type="ECO:0000313" key="5">
    <source>
        <dbReference type="EMBL" id="TFK44306.1"/>
    </source>
</evidence>
<evidence type="ECO:0000256" key="1">
    <source>
        <dbReference type="SAM" id="MobiDB-lite"/>
    </source>
</evidence>
<dbReference type="EMBL" id="ML213590">
    <property type="protein sequence ID" value="TFK44306.1"/>
    <property type="molecule type" value="Genomic_DNA"/>
</dbReference>
<evidence type="ECO:0000313" key="6">
    <source>
        <dbReference type="Proteomes" id="UP000308652"/>
    </source>
</evidence>
<feature type="domain" description="Vacuolar sorting protein Vps3844 C-terminal" evidence="4">
    <location>
        <begin position="246"/>
        <end position="346"/>
    </location>
</feature>
<feature type="chain" id="PRO_5023046855" description="Vacuolar sorting protein Vps3844 C-terminal domain-containing protein" evidence="3">
    <location>
        <begin position="20"/>
        <end position="354"/>
    </location>
</feature>
<protein>
    <recommendedName>
        <fullName evidence="4">Vacuolar sorting protein Vps3844 C-terminal domain-containing protein</fullName>
    </recommendedName>
</protein>
<evidence type="ECO:0000259" key="4">
    <source>
        <dbReference type="Pfam" id="PF12955"/>
    </source>
</evidence>
<evidence type="ECO:0000256" key="3">
    <source>
        <dbReference type="SAM" id="SignalP"/>
    </source>
</evidence>
<feature type="compositionally biased region" description="Pro residues" evidence="1">
    <location>
        <begin position="224"/>
        <end position="238"/>
    </location>
</feature>
<keyword evidence="2" id="KW-0472">Membrane</keyword>
<dbReference type="Proteomes" id="UP000308652">
    <property type="component" value="Unassembled WGS sequence"/>
</dbReference>
<dbReference type="PANTHER" id="PTHR36853">
    <property type="entry name" value="EXPRESSED PROTEIN"/>
    <property type="match status" value="1"/>
</dbReference>
<accession>A0A5C3MIW4</accession>
<evidence type="ECO:0000256" key="2">
    <source>
        <dbReference type="SAM" id="Phobius"/>
    </source>
</evidence>
<name>A0A5C3MIW4_9AGAR</name>
<reference evidence="5 6" key="1">
    <citation type="journal article" date="2019" name="Nat. Ecol. Evol.">
        <title>Megaphylogeny resolves global patterns of mushroom evolution.</title>
        <authorList>
            <person name="Varga T."/>
            <person name="Krizsan K."/>
            <person name="Foldi C."/>
            <person name="Dima B."/>
            <person name="Sanchez-Garcia M."/>
            <person name="Sanchez-Ramirez S."/>
            <person name="Szollosi G.J."/>
            <person name="Szarkandi J.G."/>
            <person name="Papp V."/>
            <person name="Albert L."/>
            <person name="Andreopoulos W."/>
            <person name="Angelini C."/>
            <person name="Antonin V."/>
            <person name="Barry K.W."/>
            <person name="Bougher N.L."/>
            <person name="Buchanan P."/>
            <person name="Buyck B."/>
            <person name="Bense V."/>
            <person name="Catcheside P."/>
            <person name="Chovatia M."/>
            <person name="Cooper J."/>
            <person name="Damon W."/>
            <person name="Desjardin D."/>
            <person name="Finy P."/>
            <person name="Geml J."/>
            <person name="Haridas S."/>
            <person name="Hughes K."/>
            <person name="Justo A."/>
            <person name="Karasinski D."/>
            <person name="Kautmanova I."/>
            <person name="Kiss B."/>
            <person name="Kocsube S."/>
            <person name="Kotiranta H."/>
            <person name="LaButti K.M."/>
            <person name="Lechner B.E."/>
            <person name="Liimatainen K."/>
            <person name="Lipzen A."/>
            <person name="Lukacs Z."/>
            <person name="Mihaltcheva S."/>
            <person name="Morgado L.N."/>
            <person name="Niskanen T."/>
            <person name="Noordeloos M.E."/>
            <person name="Ohm R.A."/>
            <person name="Ortiz-Santana B."/>
            <person name="Ovrebo C."/>
            <person name="Racz N."/>
            <person name="Riley R."/>
            <person name="Savchenko A."/>
            <person name="Shiryaev A."/>
            <person name="Soop K."/>
            <person name="Spirin V."/>
            <person name="Szebenyi C."/>
            <person name="Tomsovsky M."/>
            <person name="Tulloss R.E."/>
            <person name="Uehling J."/>
            <person name="Grigoriev I.V."/>
            <person name="Vagvolgyi C."/>
            <person name="Papp T."/>
            <person name="Martin F.M."/>
            <person name="Miettinen O."/>
            <person name="Hibbett D.S."/>
            <person name="Nagy L.G."/>
        </authorList>
    </citation>
    <scope>NUCLEOTIDE SEQUENCE [LARGE SCALE GENOMIC DNA]</scope>
    <source>
        <strain evidence="5 6">CBS 166.37</strain>
    </source>
</reference>
<keyword evidence="2" id="KW-1133">Transmembrane helix</keyword>
<keyword evidence="6" id="KW-1185">Reference proteome</keyword>
<feature type="signal peptide" evidence="3">
    <location>
        <begin position="1"/>
        <end position="19"/>
    </location>
</feature>
<keyword evidence="2" id="KW-0812">Transmembrane</keyword>
<dbReference type="OrthoDB" id="5583277at2759"/>
<organism evidence="5 6">
    <name type="scientific">Crucibulum laeve</name>
    <dbReference type="NCBI Taxonomy" id="68775"/>
    <lineage>
        <taxon>Eukaryota</taxon>
        <taxon>Fungi</taxon>
        <taxon>Dikarya</taxon>
        <taxon>Basidiomycota</taxon>
        <taxon>Agaricomycotina</taxon>
        <taxon>Agaricomycetes</taxon>
        <taxon>Agaricomycetidae</taxon>
        <taxon>Agaricales</taxon>
        <taxon>Agaricineae</taxon>
        <taxon>Nidulariaceae</taxon>
        <taxon>Crucibulum</taxon>
    </lineage>
</organism>
<dbReference type="InterPro" id="IPR053065">
    <property type="entry name" value="Archenteron_Induction-Rel"/>
</dbReference>